<dbReference type="InterPro" id="IPR056823">
    <property type="entry name" value="TEN-like_YD-shell"/>
</dbReference>
<dbReference type="PANTHER" id="PTHR32305:SF17">
    <property type="entry name" value="TRNA NUCLEASE WAPA"/>
    <property type="match status" value="1"/>
</dbReference>
<dbReference type="InterPro" id="IPR031325">
    <property type="entry name" value="RHS_repeat"/>
</dbReference>
<accession>A0ABQ5R0J4</accession>
<dbReference type="InterPro" id="IPR050708">
    <property type="entry name" value="T6SS_VgrG/RHS"/>
</dbReference>
<dbReference type="NCBIfam" id="TIGR03696">
    <property type="entry name" value="Rhs_assc_core"/>
    <property type="match status" value="1"/>
</dbReference>
<comment type="caution">
    <text evidence="5">The sequence shown here is derived from an EMBL/GenBank/DDBJ whole genome shotgun (WGS) entry which is preliminary data.</text>
</comment>
<dbReference type="SUPFAM" id="SSF51294">
    <property type="entry name" value="Hedgehog/intein (Hint) domain"/>
    <property type="match status" value="1"/>
</dbReference>
<feature type="region of interest" description="Disordered" evidence="2">
    <location>
        <begin position="1839"/>
        <end position="1865"/>
    </location>
</feature>
<dbReference type="InterPro" id="IPR003587">
    <property type="entry name" value="Hint_dom_N"/>
</dbReference>
<evidence type="ECO:0000256" key="2">
    <source>
        <dbReference type="SAM" id="MobiDB-lite"/>
    </source>
</evidence>
<dbReference type="Pfam" id="PF05593">
    <property type="entry name" value="RHS_repeat"/>
    <property type="match status" value="1"/>
</dbReference>
<keyword evidence="3" id="KW-0732">Signal</keyword>
<feature type="domain" description="Hint" evidence="4">
    <location>
        <begin position="2012"/>
        <end position="2114"/>
    </location>
</feature>
<evidence type="ECO:0000259" key="4">
    <source>
        <dbReference type="SMART" id="SM00306"/>
    </source>
</evidence>
<dbReference type="PROSITE" id="PS50818">
    <property type="entry name" value="INTEIN_C_TER"/>
    <property type="match status" value="1"/>
</dbReference>
<feature type="chain" id="PRO_5047441833" description="Hint domain-containing protein" evidence="3">
    <location>
        <begin position="23"/>
        <end position="2285"/>
    </location>
</feature>
<dbReference type="RefSeq" id="WP_281899928.1">
    <property type="nucleotide sequence ID" value="NZ_BSDI01000029.1"/>
</dbReference>
<dbReference type="CDD" id="cd00081">
    <property type="entry name" value="Hint"/>
    <property type="match status" value="1"/>
</dbReference>
<dbReference type="Pfam" id="PF07591">
    <property type="entry name" value="PT-HINT"/>
    <property type="match status" value="1"/>
</dbReference>
<proteinExistence type="predicted"/>
<dbReference type="SMART" id="SM00306">
    <property type="entry name" value="HintN"/>
    <property type="match status" value="1"/>
</dbReference>
<feature type="compositionally biased region" description="Polar residues" evidence="2">
    <location>
        <begin position="1612"/>
        <end position="1630"/>
    </location>
</feature>
<evidence type="ECO:0000256" key="1">
    <source>
        <dbReference type="ARBA" id="ARBA00022737"/>
    </source>
</evidence>
<evidence type="ECO:0000313" key="6">
    <source>
        <dbReference type="Proteomes" id="UP001144280"/>
    </source>
</evidence>
<feature type="compositionally biased region" description="Low complexity" evidence="2">
    <location>
        <begin position="847"/>
        <end position="859"/>
    </location>
</feature>
<keyword evidence="1" id="KW-0677">Repeat</keyword>
<feature type="signal peptide" evidence="3">
    <location>
        <begin position="1"/>
        <end position="22"/>
    </location>
</feature>
<reference evidence="5" key="1">
    <citation type="submission" date="2022-12" db="EMBL/GenBank/DDBJ databases">
        <title>New Phytohabitans aurantiacus sp. RD004123 nov., an actinomycete isolated from soil.</title>
        <authorList>
            <person name="Triningsih D.W."/>
            <person name="Harunari E."/>
            <person name="Igarashi Y."/>
        </authorList>
    </citation>
    <scope>NUCLEOTIDE SEQUENCE</scope>
    <source>
        <strain evidence="5">RD004123</strain>
    </source>
</reference>
<dbReference type="Gene3D" id="2.180.10.10">
    <property type="entry name" value="RHS repeat-associated core"/>
    <property type="match status" value="2"/>
</dbReference>
<keyword evidence="6" id="KW-1185">Reference proteome</keyword>
<dbReference type="EMBL" id="BSDI01000029">
    <property type="protein sequence ID" value="GLH99934.1"/>
    <property type="molecule type" value="Genomic_DNA"/>
</dbReference>
<evidence type="ECO:0000313" key="5">
    <source>
        <dbReference type="EMBL" id="GLH99934.1"/>
    </source>
</evidence>
<feature type="region of interest" description="Disordered" evidence="2">
    <location>
        <begin position="1607"/>
        <end position="1630"/>
    </location>
</feature>
<dbReference type="Gene3D" id="2.170.16.10">
    <property type="entry name" value="Hedgehog/Intein (Hint) domain"/>
    <property type="match status" value="1"/>
</dbReference>
<dbReference type="InterPro" id="IPR030934">
    <property type="entry name" value="Intein_C"/>
</dbReference>
<sequence length="2285" mass="244722">MRLIAVAAAATLTVTLAPQVTAPAEAEAPFAGLEPQRHRSVQGKDAQPGKAMPATEAVDKVWPAPSWPPATTVDVVLSKANGAAGSLSGAVRAGSLPVRIGVAGAGRSRAAGSVPVSARVQMLSQEKARTAGVNGLLLRVGRTDEASQAGAVNVQVDYSSFRHAYGADWSSRLRLVRLPECALTAARTSGCKPVPLASRNDVRAATVSADVPASPATASSSGTLLALAAGPSGGAGDYGASSLAPSSTWGHGGHTGGFTWSYPLRTPPGVGGPAPTLSLSYASQSVDGRHAATNNQPGPIGEGFDLEPGFIERRYKNCSDDTGGNANNTTETGDLCWGTDNAVLSLGGSSTELLKGSDGQWHARDEDGSKIEQIASSVDNGDNNGEYWKVTTADGTQYWFGRHRLPGWSAGRPTTDSVLAVPVYGNNLDEPCRASTFTASRCSQAWRWNLDYIQDVHGNTMSLWWTRETNYYAANMDTDSPIGYHRGGYLTRIDYGSDNRDNNEYAAASPYIENTPGRVDFTPADRCLSSNCGTKNATTWPDTPWDQECTATSTECLNGSPTFWSAKRLSVVTTKVWKATTSSYQPVDSWTLRHSFPDPGDGTRAGLWLEGITQRGLNGTTITLPEVTFGRIQMSNRVDASGSDWALAMNWWRLNSVRTETGGQIYVTYSGPECVAGSNLPAALDNNAKRCFPVRWEPPAYTSLVTDYFHKYVVTEVQQIDHTGGAETVVTRYEYKNPNNLPLWRYDDDDGLVAASRKSWGQWRGYPTVVTKVGEGADQTKTETLYFRGMHGDKLAAGGTRNATVQGLEGGATTDYDHFAGMAREQITWLGSTVLSATVTDPWRSDPPTATRAGTPPTEARYVGNRTVRTRTALDGGAWRRTTTTTTYDAYGMPTAVDDLGDDATTADDRCAVTEYVRNTVGTNWLLTPVKRIHSWADDCNTAATSGTQVISDTRHSYDNLAYGTAPTKGAVTTAEEIKDWNGGNRAYKTVGTKKYDVHGRVTESTDVTGQMTKTDYTPTTGGPLTQTVTTNPLLWADKVEIDPAWGSTVKSTDANLRVTEIAYDALGRTTSVWLPSRARTTFPNDPSTGYTYHLSTTVNVPSSITTRTINARGTYRTSYELIDALGRSRQTQQVAVGGGRVITDAFYDSAGRNWKANNPYFNSGAAGTTLYLGFDADMPSQTQTLFDAAGRPTHGILFTSQASTQVEKWRTSTTYHGDHANTTPPEGGTSTTVWTDARGRTTKLWQYHSPTPAGTYDETKYAYDHSDRLASVTDPSGNTWSYTYDIRGRQTHVDDPDKGLTEIGYNDFDQRETVEDARGITLAYTYDVLGRRATVRDGSITGTKRAEWVYDTPAKGLLKSASRWVGTDEYKTETVTVDVLYRPTQTRVIIPASQGKLAGTYTFRASYLADGSPNTSVLPAVGGLTAETLTYGYDNTYALPDTLASNYAGSAYYVIDSVYTNLNQHNLTTRATAMTGAASLQSGQYYDAATGRVTRRPTTKSVGTSYISNATYDYDDVGNITKINDVASAGETQCFTHDHLGRLARAWTPASTDCATEPTAAGLGGPAPYWNSWSFGDADDPNGRIGNRVRQVEHATAAGDVTTDYTYDGNGANQPHTLTSTARTDNNGTITTGYEYDPAGNTESRPGPNGQQTLTWDNEGHLETVTDTAGANSYIYDADGNRLIAKDPTGATLYLPGTEVRLTTATDTVSATRYYTFNGELVAQRTPSGLTWLAADHQGTSQIAVTADATQTVTRRRQTPYGTPRGATPAWPNKLGYVGGYQDDTGLTHLGAREYDPATGRFISVDPVQDMADPQQWNGYAYANNGPITRSDPSGLMAESGGGGGKYVPPPTGGQAPAPTPKPKKTLLGKITSGLGKGWLRFNIDPIISVADVVVTGAQLAYNNVTAAANDEKSWGDAMQEMVDYKTELDVAYVSSPIKLVEETVDEAGAAVDAAAKGDVEGFFEHTYMAVGNVATVVIPGGAGVGAARTAAGALRGGIRGGARNLIDCRKNSFVPGTLVLLADGTRKPIETLVIGDEVLATDPETGETDGKKVAATIEGVGTKELVQVTVAAKNGPAQTIVATDGHPFWVETAATWRDAAALQPGDELLRPDGSRVRVVDILVYGAIATVHNLTVRDIHTYYVIAGKTPVLVHNCGDGLLHPGRNGADDSPQDWIPMSSWTRNGTNLAEGTHHFVVMPDKSVRTFHESIWEIAPGAGHTSLSRGKGVLAAGTFDVGPGGVINRFDNFSGHYRPGVSTEGVIRDSLGRNGFNLNNAQWDPFEFN</sequence>
<dbReference type="Pfam" id="PF25023">
    <property type="entry name" value="TEN_YD-shell"/>
    <property type="match status" value="1"/>
</dbReference>
<organism evidence="5 6">
    <name type="scientific">Phytohabitans aurantiacus</name>
    <dbReference type="NCBI Taxonomy" id="3016789"/>
    <lineage>
        <taxon>Bacteria</taxon>
        <taxon>Bacillati</taxon>
        <taxon>Actinomycetota</taxon>
        <taxon>Actinomycetes</taxon>
        <taxon>Micromonosporales</taxon>
        <taxon>Micromonosporaceae</taxon>
    </lineage>
</organism>
<evidence type="ECO:0000256" key="3">
    <source>
        <dbReference type="SAM" id="SignalP"/>
    </source>
</evidence>
<dbReference type="InterPro" id="IPR022385">
    <property type="entry name" value="Rhs_assc_core"/>
</dbReference>
<dbReference type="NCBIfam" id="TIGR01643">
    <property type="entry name" value="YD_repeat_2x"/>
    <property type="match status" value="1"/>
</dbReference>
<gene>
    <name evidence="5" type="ORF">Pa4123_52100</name>
</gene>
<protein>
    <recommendedName>
        <fullName evidence="4">Hint domain-containing protein</fullName>
    </recommendedName>
</protein>
<feature type="region of interest" description="Disordered" evidence="2">
    <location>
        <begin position="840"/>
        <end position="859"/>
    </location>
</feature>
<dbReference type="PANTHER" id="PTHR32305">
    <property type="match status" value="1"/>
</dbReference>
<dbReference type="InterPro" id="IPR036844">
    <property type="entry name" value="Hint_dom_sf"/>
</dbReference>
<dbReference type="InterPro" id="IPR006530">
    <property type="entry name" value="YD"/>
</dbReference>
<dbReference type="Proteomes" id="UP001144280">
    <property type="component" value="Unassembled WGS sequence"/>
</dbReference>
<name>A0ABQ5R0J4_9ACTN</name>